<accession>A0A942SWX7</accession>
<dbReference type="Gene3D" id="3.60.21.10">
    <property type="match status" value="1"/>
</dbReference>
<comment type="catalytic activity">
    <reaction evidence="1">
        <text>a ribonucleoside 3'-phosphate + H2O = a ribonucleoside + phosphate</text>
        <dbReference type="Rhea" id="RHEA:10144"/>
        <dbReference type="ChEBI" id="CHEBI:13197"/>
        <dbReference type="ChEBI" id="CHEBI:15377"/>
        <dbReference type="ChEBI" id="CHEBI:18254"/>
        <dbReference type="ChEBI" id="CHEBI:43474"/>
        <dbReference type="EC" id="3.1.3.6"/>
    </reaction>
</comment>
<evidence type="ECO:0000259" key="9">
    <source>
        <dbReference type="Pfam" id="PF00149"/>
    </source>
</evidence>
<dbReference type="Proteomes" id="UP000677265">
    <property type="component" value="Unassembled WGS sequence"/>
</dbReference>
<dbReference type="InterPro" id="IPR041827">
    <property type="entry name" value="CpdB_N"/>
</dbReference>
<dbReference type="RefSeq" id="WP_213141135.1">
    <property type="nucleotide sequence ID" value="NZ_JAGYPE020000014.1"/>
</dbReference>
<dbReference type="GO" id="GO:0030288">
    <property type="term" value="C:outer membrane-bounded periplasmic space"/>
    <property type="evidence" value="ECO:0007669"/>
    <property type="project" value="TreeGrafter"/>
</dbReference>
<evidence type="ECO:0000256" key="8">
    <source>
        <dbReference type="RuleBase" id="RU362119"/>
    </source>
</evidence>
<keyword evidence="8" id="KW-0547">Nucleotide-binding</keyword>
<proteinExistence type="inferred from homology"/>
<evidence type="ECO:0000313" key="12">
    <source>
        <dbReference type="Proteomes" id="UP000677265"/>
    </source>
</evidence>
<dbReference type="PANTHER" id="PTHR11575:SF6">
    <property type="entry name" value="2',3'-CYCLIC-NUCLEOTIDE 2'-PHOSPHODIESTERASE_3'-NUCLEOTIDASE"/>
    <property type="match status" value="1"/>
</dbReference>
<dbReference type="PROSITE" id="PS00786">
    <property type="entry name" value="5_NUCLEOTIDASE_2"/>
    <property type="match status" value="1"/>
</dbReference>
<dbReference type="InterPro" id="IPR004843">
    <property type="entry name" value="Calcineurin-like_PHP"/>
</dbReference>
<feature type="chain" id="PRO_5044521843" evidence="8">
    <location>
        <begin position="25"/>
        <end position="371"/>
    </location>
</feature>
<evidence type="ECO:0000256" key="7">
    <source>
        <dbReference type="ARBA" id="ARBA00023268"/>
    </source>
</evidence>
<dbReference type="PROSITE" id="PS00785">
    <property type="entry name" value="5_NUCLEOTIDASE_1"/>
    <property type="match status" value="1"/>
</dbReference>
<reference evidence="10" key="1">
    <citation type="submission" date="2021-05" db="EMBL/GenBank/DDBJ databases">
        <title>Novel Bacillus species.</title>
        <authorList>
            <person name="Liu G."/>
        </authorList>
    </citation>
    <scope>NUCLEOTIDE SEQUENCE</scope>
    <source>
        <strain evidence="10 12">FJAT-50051</strain>
    </source>
</reference>
<dbReference type="AlphaFoldDB" id="A0A942SWX7"/>
<dbReference type="PANTHER" id="PTHR11575">
    <property type="entry name" value="5'-NUCLEOTIDASE-RELATED"/>
    <property type="match status" value="1"/>
</dbReference>
<name>A0A942SWX7_9BACI</name>
<comment type="cofactor">
    <cofactor evidence="3">
        <name>a divalent metal cation</name>
        <dbReference type="ChEBI" id="CHEBI:60240"/>
    </cofactor>
</comment>
<dbReference type="PRINTS" id="PR01607">
    <property type="entry name" value="APYRASEFAMLY"/>
</dbReference>
<evidence type="ECO:0000313" key="11">
    <source>
        <dbReference type="EMBL" id="MCH6265958.1"/>
    </source>
</evidence>
<protein>
    <submittedName>
        <fullName evidence="10">Metallophosphoesterase</fullName>
    </submittedName>
</protein>
<comment type="catalytic activity">
    <reaction evidence="2">
        <text>a nucleoside 2',3'-cyclic phosphate + H2O = a nucleoside 3'-phosphate + H(+)</text>
        <dbReference type="Rhea" id="RHEA:19621"/>
        <dbReference type="ChEBI" id="CHEBI:15377"/>
        <dbReference type="ChEBI" id="CHEBI:15378"/>
        <dbReference type="ChEBI" id="CHEBI:66949"/>
        <dbReference type="ChEBI" id="CHEBI:66954"/>
        <dbReference type="EC" id="3.1.4.16"/>
    </reaction>
</comment>
<evidence type="ECO:0000256" key="4">
    <source>
        <dbReference type="ARBA" id="ARBA00004196"/>
    </source>
</evidence>
<keyword evidence="8" id="KW-0732">Signal</keyword>
<dbReference type="GO" id="GO:0008663">
    <property type="term" value="F:2',3'-cyclic-nucleotide 2'-phosphodiesterase activity"/>
    <property type="evidence" value="ECO:0007669"/>
    <property type="project" value="UniProtKB-EC"/>
</dbReference>
<feature type="signal peptide" evidence="8">
    <location>
        <begin position="1"/>
        <end position="24"/>
    </location>
</feature>
<dbReference type="GO" id="GO:0046872">
    <property type="term" value="F:metal ion binding"/>
    <property type="evidence" value="ECO:0007669"/>
    <property type="project" value="InterPro"/>
</dbReference>
<evidence type="ECO:0000256" key="5">
    <source>
        <dbReference type="ARBA" id="ARBA00006654"/>
    </source>
</evidence>
<dbReference type="GO" id="GO:0008254">
    <property type="term" value="F:3'-nucleotidase activity"/>
    <property type="evidence" value="ECO:0007669"/>
    <property type="project" value="UniProtKB-EC"/>
</dbReference>
<dbReference type="GO" id="GO:0009166">
    <property type="term" value="P:nucleotide catabolic process"/>
    <property type="evidence" value="ECO:0007669"/>
    <property type="project" value="InterPro"/>
</dbReference>
<evidence type="ECO:0000313" key="10">
    <source>
        <dbReference type="EMBL" id="MBS4181278.1"/>
    </source>
</evidence>
<organism evidence="10">
    <name type="scientific">Neobacillus citreus</name>
    <dbReference type="NCBI Taxonomy" id="2833578"/>
    <lineage>
        <taxon>Bacteria</taxon>
        <taxon>Bacillati</taxon>
        <taxon>Bacillota</taxon>
        <taxon>Bacilli</taxon>
        <taxon>Bacillales</taxon>
        <taxon>Bacillaceae</taxon>
        <taxon>Neobacillus</taxon>
    </lineage>
</organism>
<comment type="similarity">
    <text evidence="5 8">Belongs to the 5'-nucleotidase family.</text>
</comment>
<sequence>MFKKTSFLLLVTLLFMLQPSATHPVAKATAQKSTSIDLRLLETTDLHADLINYDYYLSRENNRIGLVQTASLIRQARNEVKNSLLFDGGDHLKGNPLGEYLARIKGIDKGKIHPVYRAFNHLKYDAIAIGNHEFNYGLKFLNAALKGAEMPAINANVISVKTNTPYFKPYVILKRSLEDQDGKKHDLRIGVISFMPTQIMKWDKSNLEGRVFPRPIVETAKEYVPIMKAEGADVVIALAHTGITDEPYHPDTEDAVYYLTKIPGIDAILSGHSHSVFPGPSYQKITNTDMKTGRINGKPVVMAGAFGSHLGIIDLNIKKVAGKWKVVNGISQVRPIADENGKPLVQTDAELFKLLMSEHKEMVKTINKLGH</sequence>
<comment type="caution">
    <text evidence="10">The sequence shown here is derived from an EMBL/GenBank/DDBJ whole genome shotgun (WGS) entry which is preliminary data.</text>
</comment>
<dbReference type="InterPro" id="IPR029052">
    <property type="entry name" value="Metallo-depent_PP-like"/>
</dbReference>
<evidence type="ECO:0000256" key="3">
    <source>
        <dbReference type="ARBA" id="ARBA00001968"/>
    </source>
</evidence>
<feature type="domain" description="Calcineurin-like phosphoesterase" evidence="9">
    <location>
        <begin position="39"/>
        <end position="275"/>
    </location>
</feature>
<evidence type="ECO:0000256" key="6">
    <source>
        <dbReference type="ARBA" id="ARBA00022801"/>
    </source>
</evidence>
<dbReference type="Pfam" id="PF00149">
    <property type="entry name" value="Metallophos"/>
    <property type="match status" value="1"/>
</dbReference>
<keyword evidence="12" id="KW-1185">Reference proteome</keyword>
<dbReference type="CDD" id="cd07410">
    <property type="entry name" value="MPP_CpdB_N"/>
    <property type="match status" value="1"/>
</dbReference>
<keyword evidence="7" id="KW-0511">Multifunctional enzyme</keyword>
<evidence type="ECO:0000256" key="2">
    <source>
        <dbReference type="ARBA" id="ARBA00001730"/>
    </source>
</evidence>
<evidence type="ECO:0000256" key="1">
    <source>
        <dbReference type="ARBA" id="ARBA00000527"/>
    </source>
</evidence>
<keyword evidence="6 8" id="KW-0378">Hydrolase</keyword>
<dbReference type="EMBL" id="JAGYPE020000014">
    <property type="protein sequence ID" value="MCH6265958.1"/>
    <property type="molecule type" value="Genomic_DNA"/>
</dbReference>
<gene>
    <name evidence="11" type="ORF">KHB02_010525</name>
    <name evidence="10" type="ORF">KHB02_07670</name>
</gene>
<dbReference type="SUPFAM" id="SSF56300">
    <property type="entry name" value="Metallo-dependent phosphatases"/>
    <property type="match status" value="1"/>
</dbReference>
<dbReference type="GO" id="GO:0000166">
    <property type="term" value="F:nucleotide binding"/>
    <property type="evidence" value="ECO:0007669"/>
    <property type="project" value="UniProtKB-KW"/>
</dbReference>
<dbReference type="InterPro" id="IPR006146">
    <property type="entry name" value="5'-Nucleotdase_CS"/>
</dbReference>
<dbReference type="EMBL" id="JAGYPE010000001">
    <property type="protein sequence ID" value="MBS4181278.1"/>
    <property type="molecule type" value="Genomic_DNA"/>
</dbReference>
<dbReference type="InterPro" id="IPR006179">
    <property type="entry name" value="5_nucleotidase/apyrase"/>
</dbReference>
<comment type="subcellular location">
    <subcellularLocation>
        <location evidence="4">Cell envelope</location>
    </subcellularLocation>
</comment>